<evidence type="ECO:0000256" key="3">
    <source>
        <dbReference type="ARBA" id="ARBA00022505"/>
    </source>
</evidence>
<keyword evidence="5" id="KW-0560">Oxidoreductase</keyword>
<evidence type="ECO:0000256" key="2">
    <source>
        <dbReference type="ARBA" id="ARBA00010312"/>
    </source>
</evidence>
<comment type="caution">
    <text evidence="9">The sequence shown here is derived from an EMBL/GenBank/DDBJ whole genome shotgun (WGS) entry which is preliminary data.</text>
</comment>
<keyword evidence="4" id="KW-0479">Metal-binding</keyword>
<evidence type="ECO:0000256" key="7">
    <source>
        <dbReference type="ARBA" id="ARBA00023014"/>
    </source>
</evidence>
<dbReference type="InterPro" id="IPR006656">
    <property type="entry name" value="Mopterin_OxRdtase"/>
</dbReference>
<dbReference type="PANTHER" id="PTHR43742">
    <property type="entry name" value="TRIMETHYLAMINE-N-OXIDE REDUCTASE"/>
    <property type="match status" value="1"/>
</dbReference>
<organism evidence="9 10">
    <name type="scientific">Burkholderia vietnamiensis</name>
    <dbReference type="NCBI Taxonomy" id="60552"/>
    <lineage>
        <taxon>Bacteria</taxon>
        <taxon>Pseudomonadati</taxon>
        <taxon>Pseudomonadota</taxon>
        <taxon>Betaproteobacteria</taxon>
        <taxon>Burkholderiales</taxon>
        <taxon>Burkholderiaceae</taxon>
        <taxon>Burkholderia</taxon>
        <taxon>Burkholderia cepacia complex</taxon>
    </lineage>
</organism>
<name>A0ABS1B0H8_BURVI</name>
<dbReference type="SUPFAM" id="SSF50692">
    <property type="entry name" value="ADC-like"/>
    <property type="match status" value="1"/>
</dbReference>
<sequence length="691" mass="75324">MNGATQIARAVCPHDCPDTCAMRVTVENGKAIKVTGDPEHPPTQGVLCTKVSRYADRVHHPDRLTVPLKRIGAKGEGRFAPITWNEAFDEIGRRLGDIAARSPESILPYSYAGTMGLVQGEGIAQRFFHKIGASRLERTICAAAGAAGLRYTYGGNIGMHLEHFEESELILIWGANPIASSLHFWTRAQEAKRRGARLVAIDPYRSLTAEKCHQHIALKPGTDGAFALGMMHVLITENLLDHDYIANHTVGFEALKARALSYPPERVAQICGIDASELIELARRYGATRKASIRLNYGMQRVRGGGNAVRAIASLPGLTGAWRDRAGGLLLSSSEFAPIDHAALLRPDLIPGWPHKLPRIINMNAIGDALLHPGDDAFGPKVEAVIVYNSNPVAVAPDSSKVAAGFAREDLFTVVLEHFQTDTVDFADIVLPATTQLEHLDIHKSYGHTYVMANLPAIPPVGEARPNTEIFRGIARSMGLDEPALYHSDEEVAQTALRWDDPTLDSDWNTLKHAGWVKLKLADAPFANGGFRTPSGKCEFHSARLEQMGLDPVPDYLPPYESAEASPELAARYPLAMISPPARHFLNSTFVNVESLRSTEGEPHLDIHPADAESRGIGDGDMVRIFNDRGSMQAVARVTDRARAGLVVGLSIWWKKLSADGRNANEVTSQALTDLGNSATFYDCLVEVERI</sequence>
<dbReference type="CDD" id="cd02786">
    <property type="entry name" value="MopB_CT_3"/>
    <property type="match status" value="1"/>
</dbReference>
<dbReference type="PROSITE" id="PS51669">
    <property type="entry name" value="4FE4S_MOW_BIS_MGD"/>
    <property type="match status" value="1"/>
</dbReference>
<dbReference type="InterPro" id="IPR006657">
    <property type="entry name" value="MoPterin_dinucl-bd_dom"/>
</dbReference>
<dbReference type="Gene3D" id="3.40.50.740">
    <property type="match status" value="1"/>
</dbReference>
<dbReference type="Pfam" id="PF01568">
    <property type="entry name" value="Molydop_binding"/>
    <property type="match status" value="1"/>
</dbReference>
<evidence type="ECO:0000313" key="10">
    <source>
        <dbReference type="Proteomes" id="UP000808215"/>
    </source>
</evidence>
<dbReference type="Gene3D" id="2.20.25.90">
    <property type="entry name" value="ADC-like domains"/>
    <property type="match status" value="1"/>
</dbReference>
<dbReference type="SMART" id="SM00926">
    <property type="entry name" value="Molybdop_Fe4S4"/>
    <property type="match status" value="1"/>
</dbReference>
<evidence type="ECO:0000256" key="5">
    <source>
        <dbReference type="ARBA" id="ARBA00023002"/>
    </source>
</evidence>
<dbReference type="Gene3D" id="3.40.228.10">
    <property type="entry name" value="Dimethylsulfoxide Reductase, domain 2"/>
    <property type="match status" value="1"/>
</dbReference>
<protein>
    <submittedName>
        <fullName evidence="9">Molybdopterin oxidoreductase family protein</fullName>
    </submittedName>
</protein>
<evidence type="ECO:0000313" key="9">
    <source>
        <dbReference type="EMBL" id="MBJ9689904.1"/>
    </source>
</evidence>
<dbReference type="InterPro" id="IPR050612">
    <property type="entry name" value="Prok_Mopterin_Oxidored"/>
</dbReference>
<comment type="cofactor">
    <cofactor evidence="1">
        <name>Mo-bis(molybdopterin guanine dinucleotide)</name>
        <dbReference type="ChEBI" id="CHEBI:60539"/>
    </cofactor>
</comment>
<evidence type="ECO:0000256" key="4">
    <source>
        <dbReference type="ARBA" id="ARBA00022723"/>
    </source>
</evidence>
<dbReference type="RefSeq" id="WP_200092106.1">
    <property type="nucleotide sequence ID" value="NZ_JADVKH010000062.1"/>
</dbReference>
<accession>A0ABS1B0H8</accession>
<dbReference type="Proteomes" id="UP000808215">
    <property type="component" value="Unassembled WGS sequence"/>
</dbReference>
<keyword evidence="3" id="KW-0500">Molybdenum</keyword>
<evidence type="ECO:0000259" key="8">
    <source>
        <dbReference type="PROSITE" id="PS51669"/>
    </source>
</evidence>
<dbReference type="SUPFAM" id="SSF53706">
    <property type="entry name" value="Formate dehydrogenase/DMSO reductase, domains 1-3"/>
    <property type="match status" value="1"/>
</dbReference>
<comment type="similarity">
    <text evidence="2">Belongs to the prokaryotic molybdopterin-containing oxidoreductase family.</text>
</comment>
<gene>
    <name evidence="9" type="ORF">I5589_22770</name>
</gene>
<evidence type="ECO:0000256" key="6">
    <source>
        <dbReference type="ARBA" id="ARBA00023004"/>
    </source>
</evidence>
<keyword evidence="10" id="KW-1185">Reference proteome</keyword>
<dbReference type="EMBL" id="JADVKH010000062">
    <property type="protein sequence ID" value="MBJ9689904.1"/>
    <property type="molecule type" value="Genomic_DNA"/>
</dbReference>
<reference evidence="9 10" key="1">
    <citation type="submission" date="2020-11" db="EMBL/GenBank/DDBJ databases">
        <title>Enhanced detection system for hospital associated transmission using whole genome sequencing surveillance.</title>
        <authorList>
            <person name="Harrison L.H."/>
            <person name="Van Tyne D."/>
            <person name="Marsh J.W."/>
            <person name="Griffith M.P."/>
            <person name="Snyder D.J."/>
            <person name="Cooper V.S."/>
            <person name="Mustapha M."/>
        </authorList>
    </citation>
    <scope>NUCLEOTIDE SEQUENCE [LARGE SCALE GENOMIC DNA]</scope>
    <source>
        <strain evidence="9 10">BC00020</strain>
    </source>
</reference>
<keyword evidence="6" id="KW-0408">Iron</keyword>
<keyword evidence="7" id="KW-0411">Iron-sulfur</keyword>
<dbReference type="Gene3D" id="3.30.2070.10">
    <property type="entry name" value="Formate dehydrogenase/DMSO reductase"/>
    <property type="match status" value="1"/>
</dbReference>
<dbReference type="Gene3D" id="2.40.40.20">
    <property type="match status" value="1"/>
</dbReference>
<proteinExistence type="inferred from homology"/>
<dbReference type="InterPro" id="IPR006655">
    <property type="entry name" value="Mopterin_OxRdtase_prok_CS"/>
</dbReference>
<feature type="domain" description="4Fe-4S Mo/W bis-MGD-type" evidence="8">
    <location>
        <begin position="5"/>
        <end position="62"/>
    </location>
</feature>
<dbReference type="InterPro" id="IPR006963">
    <property type="entry name" value="Mopterin_OxRdtase_4Fe-4S_dom"/>
</dbReference>
<dbReference type="CDD" id="cd02766">
    <property type="entry name" value="MopB_3"/>
    <property type="match status" value="1"/>
</dbReference>
<dbReference type="PROSITE" id="PS00932">
    <property type="entry name" value="MOLYBDOPTERIN_PROK_3"/>
    <property type="match status" value="1"/>
</dbReference>
<dbReference type="InterPro" id="IPR009010">
    <property type="entry name" value="Asp_de-COase-like_dom_sf"/>
</dbReference>
<evidence type="ECO:0000256" key="1">
    <source>
        <dbReference type="ARBA" id="ARBA00001942"/>
    </source>
</evidence>
<dbReference type="InterPro" id="IPR037920">
    <property type="entry name" value="YoaE_C"/>
</dbReference>
<dbReference type="Pfam" id="PF04879">
    <property type="entry name" value="Molybdop_Fe4S4"/>
    <property type="match status" value="1"/>
</dbReference>
<dbReference type="PANTHER" id="PTHR43742:SF6">
    <property type="entry name" value="OXIDOREDUCTASE YYAE-RELATED"/>
    <property type="match status" value="1"/>
</dbReference>
<dbReference type="Pfam" id="PF00384">
    <property type="entry name" value="Molybdopterin"/>
    <property type="match status" value="1"/>
</dbReference>